<keyword evidence="2" id="KW-1185">Reference proteome</keyword>
<organism evidence="1 2">
    <name type="scientific">Petromyces alliaceus</name>
    <name type="common">Aspergillus alliaceus</name>
    <dbReference type="NCBI Taxonomy" id="209559"/>
    <lineage>
        <taxon>Eukaryota</taxon>
        <taxon>Fungi</taxon>
        <taxon>Dikarya</taxon>
        <taxon>Ascomycota</taxon>
        <taxon>Pezizomycotina</taxon>
        <taxon>Eurotiomycetes</taxon>
        <taxon>Eurotiomycetidae</taxon>
        <taxon>Eurotiales</taxon>
        <taxon>Aspergillaceae</taxon>
        <taxon>Aspergillus</taxon>
        <taxon>Aspergillus subgen. Circumdati</taxon>
    </lineage>
</organism>
<dbReference type="AlphaFoldDB" id="A0A8H6AFG8"/>
<reference evidence="1 2" key="1">
    <citation type="submission" date="2019-04" db="EMBL/GenBank/DDBJ databases">
        <title>Aspergillus burnettii sp. nov., novel species from soil in southeast Queensland.</title>
        <authorList>
            <person name="Gilchrist C.L.M."/>
            <person name="Pitt J.I."/>
            <person name="Lange L."/>
            <person name="Lacey H.J."/>
            <person name="Vuong D."/>
            <person name="Midgley D.J."/>
            <person name="Greenfield P."/>
            <person name="Bradbury M."/>
            <person name="Lacey E."/>
            <person name="Busk P.K."/>
            <person name="Pilgaard B."/>
            <person name="Chooi Y.H."/>
            <person name="Piggott A.M."/>
        </authorList>
    </citation>
    <scope>NUCLEOTIDE SEQUENCE [LARGE SCALE GENOMIC DNA]</scope>
    <source>
        <strain evidence="1 2">FRR 5400</strain>
    </source>
</reference>
<dbReference type="Gene3D" id="1.10.600.10">
    <property type="entry name" value="Farnesyl Diphosphate Synthase"/>
    <property type="match status" value="1"/>
</dbReference>
<gene>
    <name evidence="1" type="ORF">ETB97_000731</name>
</gene>
<proteinExistence type="predicted"/>
<accession>A0A8H6AFG8</accession>
<dbReference type="Proteomes" id="UP000541154">
    <property type="component" value="Unassembled WGS sequence"/>
</dbReference>
<evidence type="ECO:0000313" key="2">
    <source>
        <dbReference type="Proteomes" id="UP000541154"/>
    </source>
</evidence>
<comment type="caution">
    <text evidence="1">The sequence shown here is derived from an EMBL/GenBank/DDBJ whole genome shotgun (WGS) entry which is preliminary data.</text>
</comment>
<dbReference type="EMBL" id="SPNV01000011">
    <property type="protein sequence ID" value="KAF5866196.1"/>
    <property type="molecule type" value="Genomic_DNA"/>
</dbReference>
<name>A0A8H6AFG8_PETAA</name>
<protein>
    <submittedName>
        <fullName evidence="1">Uncharacterized protein</fullName>
    </submittedName>
</protein>
<evidence type="ECO:0000313" key="1">
    <source>
        <dbReference type="EMBL" id="KAF5866196.1"/>
    </source>
</evidence>
<dbReference type="InterPro" id="IPR008949">
    <property type="entry name" value="Isoprenoid_synthase_dom_sf"/>
</dbReference>
<sequence>MKQETVLFIDLTNDILSYYKERFINEKRDFVTNFGEAHQVERLDVLRHLTFYTPQILPSVDKMLEGKEDLKKLLEQFITGRVMLATAHRC</sequence>